<evidence type="ECO:0000256" key="3">
    <source>
        <dbReference type="ARBA" id="ARBA00023170"/>
    </source>
</evidence>
<comment type="caution">
    <text evidence="5">The sequence shown here is derived from an EMBL/GenBank/DDBJ whole genome shotgun (WGS) entry which is preliminary data.</text>
</comment>
<accession>A0A8E0VPV1</accession>
<dbReference type="AlphaFoldDB" id="A0A8E0VPV1"/>
<dbReference type="EMBL" id="LUCM01000778">
    <property type="protein sequence ID" value="KAA0200026.1"/>
    <property type="molecule type" value="Genomic_DNA"/>
</dbReference>
<evidence type="ECO:0000256" key="1">
    <source>
        <dbReference type="ARBA" id="ARBA00023015"/>
    </source>
</evidence>
<organism evidence="5 6">
    <name type="scientific">Fasciolopsis buskii</name>
    <dbReference type="NCBI Taxonomy" id="27845"/>
    <lineage>
        <taxon>Eukaryota</taxon>
        <taxon>Metazoa</taxon>
        <taxon>Spiralia</taxon>
        <taxon>Lophotrochozoa</taxon>
        <taxon>Platyhelminthes</taxon>
        <taxon>Trematoda</taxon>
        <taxon>Digenea</taxon>
        <taxon>Plagiorchiida</taxon>
        <taxon>Echinostomata</taxon>
        <taxon>Echinostomatoidea</taxon>
        <taxon>Fasciolidae</taxon>
        <taxon>Fasciolopsis</taxon>
    </lineage>
</organism>
<dbReference type="Gene3D" id="1.10.565.10">
    <property type="entry name" value="Retinoid X Receptor"/>
    <property type="match status" value="1"/>
</dbReference>
<feature type="region of interest" description="Disordered" evidence="4">
    <location>
        <begin position="193"/>
        <end position="212"/>
    </location>
</feature>
<dbReference type="Proteomes" id="UP000728185">
    <property type="component" value="Unassembled WGS sequence"/>
</dbReference>
<reference evidence="5" key="1">
    <citation type="submission" date="2019-05" db="EMBL/GenBank/DDBJ databases">
        <title>Annotation for the trematode Fasciolopsis buski.</title>
        <authorList>
            <person name="Choi Y.-J."/>
        </authorList>
    </citation>
    <scope>NUCLEOTIDE SEQUENCE</scope>
    <source>
        <strain evidence="5">HT</strain>
        <tissue evidence="5">Whole worm</tissue>
    </source>
</reference>
<keyword evidence="6" id="KW-1185">Reference proteome</keyword>
<dbReference type="OrthoDB" id="5984981at2759"/>
<name>A0A8E0VPV1_9TREM</name>
<keyword evidence="1" id="KW-0805">Transcription regulation</keyword>
<evidence type="ECO:0000313" key="6">
    <source>
        <dbReference type="Proteomes" id="UP000728185"/>
    </source>
</evidence>
<evidence type="ECO:0000256" key="4">
    <source>
        <dbReference type="SAM" id="MobiDB-lite"/>
    </source>
</evidence>
<protein>
    <submittedName>
        <fullName evidence="5">Uncharacterized protein</fullName>
    </submittedName>
</protein>
<keyword evidence="2" id="KW-0804">Transcription</keyword>
<evidence type="ECO:0000313" key="5">
    <source>
        <dbReference type="EMBL" id="KAA0200026.1"/>
    </source>
</evidence>
<proteinExistence type="predicted"/>
<dbReference type="InterPro" id="IPR035500">
    <property type="entry name" value="NHR-like_dom_sf"/>
</dbReference>
<sequence>MRLPSSALLRPSRELRQVMGGAINWLLGGTEFRSKLKELLAQFKRFPLNHAEFTCPKVPALFNPAKRDIAHNSSQDYVRRVQGRLCRNLPRRSLFASRFKLTSSNKNATHETLPQWIAHSAVDAYAWKSTSKDQFGRLLLRLAEVKYIAFPMENHLLGRYHIGKIPSECLLTEMLVTKLNGPHTFPGNSARRFSMPSKMGPPGQHPRHSPPPSFSHTVLMSGLGADSLVLSSCSAFRPVSSTQGIGTTLSPVASSGSLEQSVNASHASVLSYLNTISSAHSLEKHVACTRVFSGLFWTTRNT</sequence>
<dbReference type="SUPFAM" id="SSF48508">
    <property type="entry name" value="Nuclear receptor ligand-binding domain"/>
    <property type="match status" value="1"/>
</dbReference>
<gene>
    <name evidence="5" type="ORF">FBUS_02404</name>
</gene>
<evidence type="ECO:0000256" key="2">
    <source>
        <dbReference type="ARBA" id="ARBA00023163"/>
    </source>
</evidence>
<keyword evidence="3" id="KW-0675">Receptor</keyword>